<sequence length="153" mass="17585">MSIYRSKVKCLLATFIFGFCTIFLLVFGISTLGAGIGIIPLLFFLLFLLGTIDFLRQSLKSTPLLTFNEEGIQDYSRPFNSGKFIRWTDCQEARVSSRHSVLTHIELYDGTKKWRKVDITLASTSRDECLQIVNNYLQMYGKKMYTGRDLFPI</sequence>
<accession>A0A1M5A4N8</accession>
<evidence type="ECO:0000313" key="3">
    <source>
        <dbReference type="Proteomes" id="UP000184476"/>
    </source>
</evidence>
<reference evidence="2 3" key="1">
    <citation type="submission" date="2016-11" db="EMBL/GenBank/DDBJ databases">
        <authorList>
            <person name="Jaros S."/>
            <person name="Januszkiewicz K."/>
            <person name="Wedrychowicz H."/>
        </authorList>
    </citation>
    <scope>NUCLEOTIDE SEQUENCE [LARGE SCALE GENOMIC DNA]</scope>
    <source>
        <strain evidence="2 3">DSM 44666</strain>
    </source>
</reference>
<dbReference type="EMBL" id="FQVL01000012">
    <property type="protein sequence ID" value="SHF25231.1"/>
    <property type="molecule type" value="Genomic_DNA"/>
</dbReference>
<dbReference type="Proteomes" id="UP000184476">
    <property type="component" value="Unassembled WGS sequence"/>
</dbReference>
<feature type="transmembrane region" description="Helical" evidence="1">
    <location>
        <begin position="36"/>
        <end position="55"/>
    </location>
</feature>
<dbReference type="RefSeq" id="WP_073156528.1">
    <property type="nucleotide sequence ID" value="NZ_FQVL01000012.1"/>
</dbReference>
<proteinExistence type="predicted"/>
<keyword evidence="1" id="KW-0812">Transmembrane</keyword>
<dbReference type="InterPro" id="IPR048136">
    <property type="entry name" value="STM3941-like"/>
</dbReference>
<dbReference type="AlphaFoldDB" id="A0A1M5A4N8"/>
<dbReference type="NCBIfam" id="NF041635">
    <property type="entry name" value="STM3941_fam"/>
    <property type="match status" value="1"/>
</dbReference>
<gene>
    <name evidence="2" type="ORF">SAMN05444392_11211</name>
</gene>
<organism evidence="2 3">
    <name type="scientific">Seinonella peptonophila</name>
    <dbReference type="NCBI Taxonomy" id="112248"/>
    <lineage>
        <taxon>Bacteria</taxon>
        <taxon>Bacillati</taxon>
        <taxon>Bacillota</taxon>
        <taxon>Bacilli</taxon>
        <taxon>Bacillales</taxon>
        <taxon>Thermoactinomycetaceae</taxon>
        <taxon>Seinonella</taxon>
    </lineage>
</organism>
<keyword evidence="3" id="KW-1185">Reference proteome</keyword>
<evidence type="ECO:0000313" key="2">
    <source>
        <dbReference type="EMBL" id="SHF25231.1"/>
    </source>
</evidence>
<keyword evidence="1" id="KW-0472">Membrane</keyword>
<keyword evidence="1" id="KW-1133">Transmembrane helix</keyword>
<protein>
    <submittedName>
        <fullName evidence="2">Uncharacterized protein</fullName>
    </submittedName>
</protein>
<feature type="transmembrane region" description="Helical" evidence="1">
    <location>
        <begin position="12"/>
        <end position="30"/>
    </location>
</feature>
<evidence type="ECO:0000256" key="1">
    <source>
        <dbReference type="SAM" id="Phobius"/>
    </source>
</evidence>
<name>A0A1M5A4N8_9BACL</name>